<dbReference type="Proteomes" id="UP001199642">
    <property type="component" value="Chromosome"/>
</dbReference>
<keyword evidence="1" id="KW-0805">Transcription regulation</keyword>
<evidence type="ECO:0000259" key="4">
    <source>
        <dbReference type="PROSITE" id="PS50932"/>
    </source>
</evidence>
<dbReference type="CDD" id="cd06267">
    <property type="entry name" value="PBP1_LacI_sugar_binding-like"/>
    <property type="match status" value="1"/>
</dbReference>
<dbReference type="InterPro" id="IPR000843">
    <property type="entry name" value="HTH_LacI"/>
</dbReference>
<keyword evidence="2" id="KW-0238">DNA-binding</keyword>
<evidence type="ECO:0000256" key="1">
    <source>
        <dbReference type="ARBA" id="ARBA00023015"/>
    </source>
</evidence>
<dbReference type="Gene3D" id="3.40.50.2300">
    <property type="match status" value="2"/>
</dbReference>
<dbReference type="EMBL" id="CP082781">
    <property type="protein sequence ID" value="UGS26497.1"/>
    <property type="molecule type" value="Genomic_DNA"/>
</dbReference>
<dbReference type="SUPFAM" id="SSF53822">
    <property type="entry name" value="Periplasmic binding protein-like I"/>
    <property type="match status" value="1"/>
</dbReference>
<feature type="domain" description="HTH lacI-type" evidence="4">
    <location>
        <begin position="2"/>
        <end position="56"/>
    </location>
</feature>
<keyword evidence="6" id="KW-1185">Reference proteome</keyword>
<protein>
    <submittedName>
        <fullName evidence="5">LacI family transcriptional regulator</fullName>
    </submittedName>
</protein>
<proteinExistence type="predicted"/>
<dbReference type="Pfam" id="PF00356">
    <property type="entry name" value="LacI"/>
    <property type="match status" value="1"/>
</dbReference>
<dbReference type="SUPFAM" id="SSF47413">
    <property type="entry name" value="lambda repressor-like DNA-binding domains"/>
    <property type="match status" value="1"/>
</dbReference>
<dbReference type="InterPro" id="IPR046335">
    <property type="entry name" value="LacI/GalR-like_sensor"/>
</dbReference>
<dbReference type="InterPro" id="IPR010982">
    <property type="entry name" value="Lambda_DNA-bd_dom_sf"/>
</dbReference>
<dbReference type="InterPro" id="IPR028082">
    <property type="entry name" value="Peripla_BP_I"/>
</dbReference>
<evidence type="ECO:0000313" key="5">
    <source>
        <dbReference type="EMBL" id="UGS26497.1"/>
    </source>
</evidence>
<dbReference type="Pfam" id="PF13377">
    <property type="entry name" value="Peripla_BP_3"/>
    <property type="match status" value="1"/>
</dbReference>
<dbReference type="CDD" id="cd01392">
    <property type="entry name" value="HTH_LacI"/>
    <property type="match status" value="1"/>
</dbReference>
<dbReference type="Gene3D" id="1.10.260.40">
    <property type="entry name" value="lambda repressor-like DNA-binding domains"/>
    <property type="match status" value="1"/>
</dbReference>
<evidence type="ECO:0000256" key="3">
    <source>
        <dbReference type="ARBA" id="ARBA00023163"/>
    </source>
</evidence>
<evidence type="ECO:0000313" key="6">
    <source>
        <dbReference type="Proteomes" id="UP001199642"/>
    </source>
</evidence>
<gene>
    <name evidence="5" type="ORF">K8F61_18045</name>
</gene>
<evidence type="ECO:0000256" key="2">
    <source>
        <dbReference type="ARBA" id="ARBA00023125"/>
    </source>
</evidence>
<name>A0ABY3RVL6_9MICO</name>
<dbReference type="PANTHER" id="PTHR30146">
    <property type="entry name" value="LACI-RELATED TRANSCRIPTIONAL REPRESSOR"/>
    <property type="match status" value="1"/>
</dbReference>
<organism evidence="5 6">
    <name type="scientific">Microbacterium resistens</name>
    <dbReference type="NCBI Taxonomy" id="156977"/>
    <lineage>
        <taxon>Bacteria</taxon>
        <taxon>Bacillati</taxon>
        <taxon>Actinomycetota</taxon>
        <taxon>Actinomycetes</taxon>
        <taxon>Micrococcales</taxon>
        <taxon>Microbacteriaceae</taxon>
        <taxon>Microbacterium</taxon>
    </lineage>
</organism>
<dbReference type="RefSeq" id="WP_067242334.1">
    <property type="nucleotide sequence ID" value="NZ_CP082781.1"/>
</dbReference>
<dbReference type="PROSITE" id="PS50932">
    <property type="entry name" value="HTH_LACI_2"/>
    <property type="match status" value="1"/>
</dbReference>
<keyword evidence="3" id="KW-0804">Transcription</keyword>
<accession>A0ABY3RVL6</accession>
<dbReference type="PANTHER" id="PTHR30146:SF153">
    <property type="entry name" value="LACTOSE OPERON REPRESSOR"/>
    <property type="match status" value="1"/>
</dbReference>
<reference evidence="5 6" key="1">
    <citation type="submission" date="2023-01" db="EMBL/GenBank/DDBJ databases">
        <title>Characterization of estradiol degrading bacteria Microbacterium sp. MZT7 and reveal degrading genes through genome analysis.</title>
        <authorList>
            <person name="Hao P."/>
            <person name="Gao Y."/>
        </authorList>
    </citation>
    <scope>NUCLEOTIDE SEQUENCE [LARGE SCALE GENOMIC DNA]</scope>
    <source>
        <strain evidence="5 6">MZT7</strain>
    </source>
</reference>
<sequence length="341" mass="35807">MSTIADVAARAGVAKATASRALSGTGYVAEATRERVRRAAEELSYVAHSSATSLATGRTRAVGVVMPSVARWYFAELLAGIQHALIENGLDLVLYSAVEGSSDRARMLDHALSRRRFDGLIAVCIQPAAHELERLAAMGLPLVTVGPVEPGLTGRGGMSMVSIDDAAAARVVTEHLIDLGHEDIAFVGGIPDTVRSGLGDEIRAEGYRSAMTAAGLAERVRVVRSASTMPDAFVAAADLLGDRRRRPTAIVGVCDEAAVGAIIAARRLGIAVPSELSVIGIDDHGFAEMFALTTIRQSPRAQGADAVRLLRMRLESPEARAERVIAPATLVVRSSTAAPRS</sequence>
<dbReference type="SMART" id="SM00354">
    <property type="entry name" value="HTH_LACI"/>
    <property type="match status" value="1"/>
</dbReference>